<evidence type="ECO:0000256" key="9">
    <source>
        <dbReference type="SAM" id="MobiDB-lite"/>
    </source>
</evidence>
<evidence type="ECO:0000256" key="4">
    <source>
        <dbReference type="ARBA" id="ARBA00022806"/>
    </source>
</evidence>
<evidence type="ECO:0000256" key="1">
    <source>
        <dbReference type="ARBA" id="ARBA00022741"/>
    </source>
</evidence>
<dbReference type="InterPro" id="IPR014001">
    <property type="entry name" value="Helicase_ATP-bd"/>
</dbReference>
<gene>
    <name evidence="12" type="ORF">ET495_01085</name>
</gene>
<dbReference type="AlphaFoldDB" id="A0A4P6EJA1"/>
<keyword evidence="3" id="KW-0378">Hydrolase</keyword>
<dbReference type="GO" id="GO:0005524">
    <property type="term" value="F:ATP binding"/>
    <property type="evidence" value="ECO:0007669"/>
    <property type="project" value="UniProtKB-KW"/>
</dbReference>
<dbReference type="InterPro" id="IPR012340">
    <property type="entry name" value="NA-bd_OB-fold"/>
</dbReference>
<evidence type="ECO:0000256" key="7">
    <source>
        <dbReference type="ARBA" id="ARBA00023204"/>
    </source>
</evidence>
<dbReference type="InterPro" id="IPR045562">
    <property type="entry name" value="RecG_dom3_C"/>
</dbReference>
<dbReference type="RefSeq" id="WP_129201920.1">
    <property type="nucleotide sequence ID" value="NZ_CP035495.1"/>
</dbReference>
<dbReference type="PANTHER" id="PTHR47964:SF1">
    <property type="entry name" value="ATP-DEPENDENT DNA HELICASE HOMOLOG RECG, CHLOROPLASTIC"/>
    <property type="match status" value="1"/>
</dbReference>
<accession>A0A4P6EJA1</accession>
<proteinExistence type="predicted"/>
<keyword evidence="5" id="KW-0067">ATP-binding</keyword>
<keyword evidence="2" id="KW-0227">DNA damage</keyword>
<dbReference type="PROSITE" id="PS51194">
    <property type="entry name" value="HELICASE_CTER"/>
    <property type="match status" value="1"/>
</dbReference>
<evidence type="ECO:0000256" key="8">
    <source>
        <dbReference type="ARBA" id="ARBA00049819"/>
    </source>
</evidence>
<evidence type="ECO:0000313" key="12">
    <source>
        <dbReference type="EMBL" id="QAY62106.1"/>
    </source>
</evidence>
<dbReference type="Pfam" id="PF17191">
    <property type="entry name" value="RecG_wedge"/>
    <property type="match status" value="1"/>
</dbReference>
<evidence type="ECO:0000259" key="11">
    <source>
        <dbReference type="PROSITE" id="PS51194"/>
    </source>
</evidence>
<protein>
    <recommendedName>
        <fullName evidence="8">Probable DNA 3'-5' helicase RecG</fullName>
    </recommendedName>
</protein>
<dbReference type="Proteomes" id="UP000291758">
    <property type="component" value="Chromosome"/>
</dbReference>
<keyword evidence="7" id="KW-0234">DNA repair</keyword>
<evidence type="ECO:0000256" key="5">
    <source>
        <dbReference type="ARBA" id="ARBA00022840"/>
    </source>
</evidence>
<feature type="region of interest" description="Disordered" evidence="9">
    <location>
        <begin position="510"/>
        <end position="532"/>
    </location>
</feature>
<dbReference type="SMART" id="SM00490">
    <property type="entry name" value="HELICc"/>
    <property type="match status" value="1"/>
</dbReference>
<sequence length="752" mass="80124">MSAVGRLHEPLHRLLGTRTANALGKLELETVDDLLRHYPRRYADPGHPTDIGSLQLGEHVSVLAHVEQATVRGFAGGGGARLEAVVTDDRHRLVLTFFAKHAGALRYHEQRLKPGASGVFSGTVGEFKGRRQLTHPDYLMVGAEVDDDESALYEASRPIPIYPATASMQTWKIQRCVRTVLDTLTEDDVPDPVPAEVRARERLVSRLDALRLVHRPASSADHAQGRRRLRFEEAFVLQAALAQRRARAEAQDATARPPRTGGLRERFDAALPFTLTQGQVAVGEDLTQDLARPRPMQRLLQGEVGSGKTVVALRAMLQVVDAGGQAALLAPTEVLAAQHARTLRAMLGPLAEGGLLGGDADGTRVALLTGSLGAAARKEALLQAASGEAGIVVGTHALLGEHVQFADLGLVVVDEQHRFGVEQRDALRAKGRTAPHLLVMTATPIPRTVAMTVFGDLEVSTLTQVPAGRSGIQTVVVPAGNPRWMERTWQRVREEVDAGHRAYVVCPRIHPDEPARPAPGTPRAPAAAPADAEVDDADLLAPDDGDRPPLRAVLEVAEELRATPALARLEIEVLHGQLTPADKDAAMGRFAAGAAQVLVSTTVVEVGVDVPEATVMVVFDADRFGLSQLHQLRGRVGRGSAPGLCLLVSTAPPGSPAAARVEALAETTDGFRLAQLDLELRAEGDVLGAAQSGRTSGLRLLRVVKDADLIEDARRESAAVVAADPDLTGHPALAAAIAATLDPDQEEFLDRA</sequence>
<dbReference type="GO" id="GO:0006281">
    <property type="term" value="P:DNA repair"/>
    <property type="evidence" value="ECO:0007669"/>
    <property type="project" value="UniProtKB-KW"/>
</dbReference>
<keyword evidence="6" id="KW-0238">DNA-binding</keyword>
<dbReference type="InterPro" id="IPR001650">
    <property type="entry name" value="Helicase_C-like"/>
</dbReference>
<dbReference type="Pfam" id="PF19833">
    <property type="entry name" value="RecG_dom3_C"/>
    <property type="match status" value="1"/>
</dbReference>
<name>A0A4P6EJA1_9MICO</name>
<dbReference type="GO" id="GO:0016787">
    <property type="term" value="F:hydrolase activity"/>
    <property type="evidence" value="ECO:0007669"/>
    <property type="project" value="UniProtKB-KW"/>
</dbReference>
<feature type="domain" description="Helicase C-terminal" evidence="11">
    <location>
        <begin position="533"/>
        <end position="684"/>
    </location>
</feature>
<feature type="domain" description="Helicase ATP-binding" evidence="10">
    <location>
        <begin position="289"/>
        <end position="462"/>
    </location>
</feature>
<dbReference type="Gene3D" id="2.40.50.140">
    <property type="entry name" value="Nucleic acid-binding proteins"/>
    <property type="match status" value="1"/>
</dbReference>
<dbReference type="InterPro" id="IPR027417">
    <property type="entry name" value="P-loop_NTPase"/>
</dbReference>
<dbReference type="CDD" id="cd04488">
    <property type="entry name" value="RecG_wedge_OBF"/>
    <property type="match status" value="1"/>
</dbReference>
<evidence type="ECO:0000256" key="2">
    <source>
        <dbReference type="ARBA" id="ARBA00022763"/>
    </source>
</evidence>
<dbReference type="PANTHER" id="PTHR47964">
    <property type="entry name" value="ATP-DEPENDENT DNA HELICASE HOMOLOG RECG, CHLOROPLASTIC"/>
    <property type="match status" value="1"/>
</dbReference>
<evidence type="ECO:0000256" key="3">
    <source>
        <dbReference type="ARBA" id="ARBA00022801"/>
    </source>
</evidence>
<dbReference type="KEGG" id="xyl:ET495_01085"/>
<dbReference type="SUPFAM" id="SSF50249">
    <property type="entry name" value="Nucleic acid-binding proteins"/>
    <property type="match status" value="1"/>
</dbReference>
<dbReference type="OrthoDB" id="9804325at2"/>
<dbReference type="GO" id="GO:0003678">
    <property type="term" value="F:DNA helicase activity"/>
    <property type="evidence" value="ECO:0007669"/>
    <property type="project" value="TreeGrafter"/>
</dbReference>
<dbReference type="EMBL" id="CP035495">
    <property type="protein sequence ID" value="QAY62106.1"/>
    <property type="molecule type" value="Genomic_DNA"/>
</dbReference>
<dbReference type="InterPro" id="IPR047112">
    <property type="entry name" value="RecG/Mfd"/>
</dbReference>
<keyword evidence="4 12" id="KW-0347">Helicase</keyword>
<dbReference type="SMART" id="SM00487">
    <property type="entry name" value="DEXDc"/>
    <property type="match status" value="1"/>
</dbReference>
<dbReference type="InterPro" id="IPR033454">
    <property type="entry name" value="RecG_wedge"/>
</dbReference>
<dbReference type="GO" id="GO:0003677">
    <property type="term" value="F:DNA binding"/>
    <property type="evidence" value="ECO:0007669"/>
    <property type="project" value="UniProtKB-KW"/>
</dbReference>
<evidence type="ECO:0000259" key="10">
    <source>
        <dbReference type="PROSITE" id="PS51192"/>
    </source>
</evidence>
<dbReference type="InterPro" id="IPR011545">
    <property type="entry name" value="DEAD/DEAH_box_helicase_dom"/>
</dbReference>
<evidence type="ECO:0000256" key="6">
    <source>
        <dbReference type="ARBA" id="ARBA00023125"/>
    </source>
</evidence>
<dbReference type="PROSITE" id="PS51192">
    <property type="entry name" value="HELICASE_ATP_BIND_1"/>
    <property type="match status" value="1"/>
</dbReference>
<dbReference type="SUPFAM" id="SSF52540">
    <property type="entry name" value="P-loop containing nucleoside triphosphate hydrolases"/>
    <property type="match status" value="2"/>
</dbReference>
<organism evidence="12 13">
    <name type="scientific">Xylanimonas allomyrinae</name>
    <dbReference type="NCBI Taxonomy" id="2509459"/>
    <lineage>
        <taxon>Bacteria</taxon>
        <taxon>Bacillati</taxon>
        <taxon>Actinomycetota</taxon>
        <taxon>Actinomycetes</taxon>
        <taxon>Micrococcales</taxon>
        <taxon>Promicromonosporaceae</taxon>
        <taxon>Xylanimonas</taxon>
    </lineage>
</organism>
<reference evidence="12 13" key="1">
    <citation type="submission" date="2019-01" db="EMBL/GenBank/DDBJ databases">
        <title>Genome sequencing of strain 2JSPR-7.</title>
        <authorList>
            <person name="Heo J."/>
            <person name="Kim S.-J."/>
            <person name="Kim J.-S."/>
            <person name="Hong S.-B."/>
            <person name="Kwon S.-W."/>
        </authorList>
    </citation>
    <scope>NUCLEOTIDE SEQUENCE [LARGE SCALE GENOMIC DNA]</scope>
    <source>
        <strain evidence="12 13">2JSPR-7</strain>
    </source>
</reference>
<dbReference type="Pfam" id="PF00270">
    <property type="entry name" value="DEAD"/>
    <property type="match status" value="1"/>
</dbReference>
<dbReference type="Pfam" id="PF00271">
    <property type="entry name" value="Helicase_C"/>
    <property type="match status" value="1"/>
</dbReference>
<keyword evidence="13" id="KW-1185">Reference proteome</keyword>
<dbReference type="Gene3D" id="3.40.50.300">
    <property type="entry name" value="P-loop containing nucleotide triphosphate hydrolases"/>
    <property type="match status" value="2"/>
</dbReference>
<evidence type="ECO:0000313" key="13">
    <source>
        <dbReference type="Proteomes" id="UP000291758"/>
    </source>
</evidence>
<keyword evidence="1" id="KW-0547">Nucleotide-binding</keyword>